<evidence type="ECO:0000313" key="5">
    <source>
        <dbReference type="EMBL" id="GAA2069065.1"/>
    </source>
</evidence>
<dbReference type="Gene3D" id="3.40.50.720">
    <property type="entry name" value="NAD(P)-binding Rossmann-like Domain"/>
    <property type="match status" value="1"/>
</dbReference>
<sequence>MTPSYPSSRPVALVTGASRGIGRAIALDLGRTHHVVLVGRDRASLESTQGELPDASVLVLDVADEASVDAADLPEEVDVLVHSAGVSGGTTVAEEDRAHWRTTFEVNVFGVAHLTARLLPAVRAAGGTIVLINSGAGLFSTPGGAVYSASKFALRTFADTLREEERENGVRVVSVHPGIVDTEMGHGAISDGGHPERMLQPETIAAGVRAAVDAPPEAQFEMMSIRPSLSPKG</sequence>
<evidence type="ECO:0000256" key="1">
    <source>
        <dbReference type="ARBA" id="ARBA00006484"/>
    </source>
</evidence>
<keyword evidence="6" id="KW-1185">Reference proteome</keyword>
<gene>
    <name evidence="5" type="ORF">GCM10009821_01520</name>
</gene>
<dbReference type="InterPro" id="IPR020904">
    <property type="entry name" value="Sc_DH/Rdtase_CS"/>
</dbReference>
<evidence type="ECO:0000256" key="3">
    <source>
        <dbReference type="RuleBase" id="RU000363"/>
    </source>
</evidence>
<dbReference type="SMART" id="SM00822">
    <property type="entry name" value="PKS_KR"/>
    <property type="match status" value="1"/>
</dbReference>
<comment type="caution">
    <text evidence="5">The sequence shown here is derived from an EMBL/GenBank/DDBJ whole genome shotgun (WGS) entry which is preliminary data.</text>
</comment>
<dbReference type="NCBIfam" id="NF006073">
    <property type="entry name" value="PRK08219.1"/>
    <property type="match status" value="1"/>
</dbReference>
<dbReference type="InterPro" id="IPR036291">
    <property type="entry name" value="NAD(P)-bd_dom_sf"/>
</dbReference>
<dbReference type="RefSeq" id="WP_344323131.1">
    <property type="nucleotide sequence ID" value="NZ_BAAAPY010000001.1"/>
</dbReference>
<dbReference type="PROSITE" id="PS00061">
    <property type="entry name" value="ADH_SHORT"/>
    <property type="match status" value="1"/>
</dbReference>
<comment type="similarity">
    <text evidence="1 3">Belongs to the short-chain dehydrogenases/reductases (SDR) family.</text>
</comment>
<dbReference type="InterPro" id="IPR002347">
    <property type="entry name" value="SDR_fam"/>
</dbReference>
<name>A0ABN2VPX4_9ACTN</name>
<accession>A0ABN2VPX4</accession>
<dbReference type="SUPFAM" id="SSF51735">
    <property type="entry name" value="NAD(P)-binding Rossmann-fold domains"/>
    <property type="match status" value="1"/>
</dbReference>
<dbReference type="EMBL" id="BAAAPY010000001">
    <property type="protein sequence ID" value="GAA2069065.1"/>
    <property type="molecule type" value="Genomic_DNA"/>
</dbReference>
<evidence type="ECO:0000256" key="2">
    <source>
        <dbReference type="ARBA" id="ARBA00023002"/>
    </source>
</evidence>
<dbReference type="Pfam" id="PF00106">
    <property type="entry name" value="adh_short"/>
    <property type="match status" value="1"/>
</dbReference>
<dbReference type="InterPro" id="IPR057326">
    <property type="entry name" value="KR_dom"/>
</dbReference>
<evidence type="ECO:0000259" key="4">
    <source>
        <dbReference type="SMART" id="SM00822"/>
    </source>
</evidence>
<keyword evidence="2" id="KW-0560">Oxidoreductase</keyword>
<proteinExistence type="inferred from homology"/>
<dbReference type="Proteomes" id="UP001501480">
    <property type="component" value="Unassembled WGS sequence"/>
</dbReference>
<dbReference type="PANTHER" id="PTHR44196">
    <property type="entry name" value="DEHYDROGENASE/REDUCTASE SDR FAMILY MEMBER 7B"/>
    <property type="match status" value="1"/>
</dbReference>
<evidence type="ECO:0000313" key="6">
    <source>
        <dbReference type="Proteomes" id="UP001501480"/>
    </source>
</evidence>
<dbReference type="PRINTS" id="PR00080">
    <property type="entry name" value="SDRFAMILY"/>
</dbReference>
<feature type="domain" description="Ketoreductase" evidence="4">
    <location>
        <begin position="10"/>
        <end position="182"/>
    </location>
</feature>
<protein>
    <submittedName>
        <fullName evidence="5">SDR family oxidoreductase</fullName>
    </submittedName>
</protein>
<dbReference type="PRINTS" id="PR00081">
    <property type="entry name" value="GDHRDH"/>
</dbReference>
<dbReference type="PANTHER" id="PTHR44196:SF1">
    <property type="entry name" value="DEHYDROGENASE_REDUCTASE SDR FAMILY MEMBER 7B"/>
    <property type="match status" value="1"/>
</dbReference>
<organism evidence="5 6">
    <name type="scientific">Aeromicrobium halocynthiae</name>
    <dbReference type="NCBI Taxonomy" id="560557"/>
    <lineage>
        <taxon>Bacteria</taxon>
        <taxon>Bacillati</taxon>
        <taxon>Actinomycetota</taxon>
        <taxon>Actinomycetes</taxon>
        <taxon>Propionibacteriales</taxon>
        <taxon>Nocardioidaceae</taxon>
        <taxon>Aeromicrobium</taxon>
    </lineage>
</organism>
<reference evidence="5 6" key="1">
    <citation type="journal article" date="2019" name="Int. J. Syst. Evol. Microbiol.">
        <title>The Global Catalogue of Microorganisms (GCM) 10K type strain sequencing project: providing services to taxonomists for standard genome sequencing and annotation.</title>
        <authorList>
            <consortium name="The Broad Institute Genomics Platform"/>
            <consortium name="The Broad Institute Genome Sequencing Center for Infectious Disease"/>
            <person name="Wu L."/>
            <person name="Ma J."/>
        </authorList>
    </citation>
    <scope>NUCLEOTIDE SEQUENCE [LARGE SCALE GENOMIC DNA]</scope>
    <source>
        <strain evidence="5 6">JCM 15749</strain>
    </source>
</reference>